<name>A0A2H8TH38_9HEMI</name>
<dbReference type="PANTHER" id="PTHR46983">
    <property type="entry name" value="CYSTEINE AND HISTIDINE-RICH DOMAIN-CONTAINING PROTEIN 1"/>
    <property type="match status" value="1"/>
</dbReference>
<dbReference type="AlphaFoldDB" id="A0A2H8TH38"/>
<feature type="domain" description="CHORD" evidence="6">
    <location>
        <begin position="150"/>
        <end position="209"/>
    </location>
</feature>
<protein>
    <submittedName>
        <fullName evidence="7">Cysteine and histidine-rich domain-containing protein</fullName>
    </submittedName>
</protein>
<feature type="region of interest" description="Disordered" evidence="4">
    <location>
        <begin position="329"/>
        <end position="349"/>
    </location>
</feature>
<dbReference type="GO" id="GO:0046872">
    <property type="term" value="F:metal ion binding"/>
    <property type="evidence" value="ECO:0007669"/>
    <property type="project" value="UniProtKB-KW"/>
</dbReference>
<accession>A0A2H8TH38</accession>
<keyword evidence="3" id="KW-0862">Zinc</keyword>
<dbReference type="Pfam" id="PF04968">
    <property type="entry name" value="CHORD"/>
    <property type="match status" value="2"/>
</dbReference>
<dbReference type="Pfam" id="PF04969">
    <property type="entry name" value="CS"/>
    <property type="match status" value="1"/>
</dbReference>
<keyword evidence="2" id="KW-0677">Repeat</keyword>
<dbReference type="InterPro" id="IPR007051">
    <property type="entry name" value="CHORD_dom"/>
</dbReference>
<evidence type="ECO:0000256" key="2">
    <source>
        <dbReference type="ARBA" id="ARBA00022737"/>
    </source>
</evidence>
<evidence type="ECO:0000313" key="7">
    <source>
        <dbReference type="EMBL" id="MBW13424.1"/>
    </source>
</evidence>
<dbReference type="EMBL" id="GFXV01001619">
    <property type="protein sequence ID" value="MBW13424.1"/>
    <property type="molecule type" value="Transcribed_RNA"/>
</dbReference>
<evidence type="ECO:0000259" key="5">
    <source>
        <dbReference type="PROSITE" id="PS51203"/>
    </source>
</evidence>
<dbReference type="PROSITE" id="PS51203">
    <property type="entry name" value="CS"/>
    <property type="match status" value="1"/>
</dbReference>
<dbReference type="PANTHER" id="PTHR46983:SF3">
    <property type="entry name" value="CHPADIPLOID STATE MAINTENANCE PROTEIN CHPA"/>
    <property type="match status" value="1"/>
</dbReference>
<dbReference type="Gene3D" id="4.10.1130.20">
    <property type="match status" value="2"/>
</dbReference>
<feature type="domain" description="CS" evidence="5">
    <location>
        <begin position="220"/>
        <end position="310"/>
    </location>
</feature>
<evidence type="ECO:0000256" key="4">
    <source>
        <dbReference type="SAM" id="MobiDB-lite"/>
    </source>
</evidence>
<dbReference type="InterPro" id="IPR008978">
    <property type="entry name" value="HSP20-like_chaperone"/>
</dbReference>
<reference evidence="7" key="1">
    <citation type="submission" date="2017-10" db="EMBL/GenBank/DDBJ databases">
        <title>Transcriptome Assembly of Sugarcane Aphid Adults.</title>
        <authorList>
            <person name="Scully E.D."/>
            <person name="Palmer N.A."/>
            <person name="Geib S.M."/>
            <person name="Sarath G."/>
            <person name="Sattler S.E."/>
        </authorList>
    </citation>
    <scope>NUCLEOTIDE SEQUENCE</scope>
    <source>
        <tissue evidence="7">Whole body</tissue>
    </source>
</reference>
<dbReference type="Gene3D" id="2.60.40.790">
    <property type="match status" value="1"/>
</dbReference>
<organism evidence="7">
    <name type="scientific">Melanaphis sacchari</name>
    <dbReference type="NCBI Taxonomy" id="742174"/>
    <lineage>
        <taxon>Eukaryota</taxon>
        <taxon>Metazoa</taxon>
        <taxon>Ecdysozoa</taxon>
        <taxon>Arthropoda</taxon>
        <taxon>Hexapoda</taxon>
        <taxon>Insecta</taxon>
        <taxon>Pterygota</taxon>
        <taxon>Neoptera</taxon>
        <taxon>Paraneoptera</taxon>
        <taxon>Hemiptera</taxon>
        <taxon>Sternorrhyncha</taxon>
        <taxon>Aphidomorpha</taxon>
        <taxon>Aphidoidea</taxon>
        <taxon>Aphididae</taxon>
        <taxon>Aphidini</taxon>
        <taxon>Melanaphis</taxon>
    </lineage>
</organism>
<proteinExistence type="predicted"/>
<dbReference type="SUPFAM" id="SSF49764">
    <property type="entry name" value="HSP20-like chaperones"/>
    <property type="match status" value="1"/>
</dbReference>
<dbReference type="PROSITE" id="PS51401">
    <property type="entry name" value="CHORD"/>
    <property type="match status" value="2"/>
</dbReference>
<gene>
    <name evidence="7" type="primary">CHORD_1</name>
</gene>
<evidence type="ECO:0000256" key="1">
    <source>
        <dbReference type="ARBA" id="ARBA00022723"/>
    </source>
</evidence>
<feature type="domain" description="CHORD" evidence="6">
    <location>
        <begin position="10"/>
        <end position="69"/>
    </location>
</feature>
<sequence>MCDETDLILCYNRGCAVKFNQDNNLEDSCVYHPGAPFFHDAYKGWSCCKKKCTDFTEFLNIKGCTKGYHNGKKPKEPEKFVPDKDIKDDIIEYHAPKPVSLPRPSANLPLENIKPTVSSTLVEQMASTTISNTNGNEKNSLTDIAIGTMCKNNGCKQAYEGSGKGNLSCNHHPGVPIFHEGMKYWSCCNKKTSDFNAFLEQVGCSQGEHCWIKETKTQGHTNCRLDWHQTGPWVVVSIFAKKYDPNISFVKLSPVKLSVELYFPSDNSVFSKTMELYGIIDVKTSCVFMLPTKVEIKLKKAEPVSWGTLEYRKHKSLNDTNHSINVETNVKNENGNKNNSVESVDLGDL</sequence>
<dbReference type="OrthoDB" id="10261079at2759"/>
<evidence type="ECO:0000256" key="3">
    <source>
        <dbReference type="ARBA" id="ARBA00022833"/>
    </source>
</evidence>
<keyword evidence="1" id="KW-0479">Metal-binding</keyword>
<evidence type="ECO:0000259" key="6">
    <source>
        <dbReference type="PROSITE" id="PS51401"/>
    </source>
</evidence>
<dbReference type="InterPro" id="IPR007052">
    <property type="entry name" value="CS_dom"/>
</dbReference>
<dbReference type="InterPro" id="IPR039790">
    <property type="entry name" value="CHRD1"/>
</dbReference>